<dbReference type="Proteomes" id="UP000025227">
    <property type="component" value="Unplaced"/>
</dbReference>
<proteinExistence type="predicted"/>
<organism evidence="1 2">
    <name type="scientific">Haemonchus contortus</name>
    <name type="common">Barber pole worm</name>
    <dbReference type="NCBI Taxonomy" id="6289"/>
    <lineage>
        <taxon>Eukaryota</taxon>
        <taxon>Metazoa</taxon>
        <taxon>Ecdysozoa</taxon>
        <taxon>Nematoda</taxon>
        <taxon>Chromadorea</taxon>
        <taxon>Rhabditida</taxon>
        <taxon>Rhabditina</taxon>
        <taxon>Rhabditomorpha</taxon>
        <taxon>Strongyloidea</taxon>
        <taxon>Trichostrongylidae</taxon>
        <taxon>Haemonchus</taxon>
    </lineage>
</organism>
<accession>A0A7I4YGZ3</accession>
<dbReference type="OMA" id="RIAIMMI"/>
<dbReference type="PANTHER" id="PTHR31362:SF0">
    <property type="entry name" value="EXOSTOSIN DOMAIN-CONTAINING PROTEIN-RELATED"/>
    <property type="match status" value="1"/>
</dbReference>
<reference evidence="2" key="1">
    <citation type="submission" date="2020-12" db="UniProtKB">
        <authorList>
            <consortium name="WormBaseParasite"/>
        </authorList>
    </citation>
    <scope>IDENTIFICATION</scope>
    <source>
        <strain evidence="2">MHco3</strain>
    </source>
</reference>
<evidence type="ECO:0000313" key="1">
    <source>
        <dbReference type="Proteomes" id="UP000025227"/>
    </source>
</evidence>
<dbReference type="WBParaSite" id="HCON_00089570-00001">
    <property type="protein sequence ID" value="HCON_00089570-00001"/>
    <property type="gene ID" value="HCON_00089570"/>
</dbReference>
<dbReference type="Pfam" id="PF03385">
    <property type="entry name" value="STELLO"/>
    <property type="match status" value="1"/>
</dbReference>
<dbReference type="PANTHER" id="PTHR31362">
    <property type="entry name" value="GLYCOSYLTRANSFERASE STELLO1-RELATED"/>
    <property type="match status" value="1"/>
</dbReference>
<protein>
    <submittedName>
        <fullName evidence="2">DUF288 domain-containing protein</fullName>
    </submittedName>
</protein>
<evidence type="ECO:0000313" key="2">
    <source>
        <dbReference type="WBParaSite" id="HCON_00089570-00001"/>
    </source>
</evidence>
<sequence>MERRCLTKVLNVFRRNRIAIMMISLTVLLILNYVTHASRVPDRPAEKFQAELKVPDLPLPEPVSDKWIVVTSIRYPSEDVKRLATLDGWNLVVVADVKTPKDWHLDAPRVHFLSLDVQKKLGFRIATLLPENSYTRKNVGYLYAIQKGAKWIYDTDDDNKPFGRGLDQFDFTERISSLCFSRNHSATVTNISSNLFNPYRFFGRPVMWPRGFPLEHLKDHSNGQGRLRLCRSIRMPAVQQGLVHKDPDVDAIYRLMYADKETGLNESFSKLAPPIVLSSGTYSSWNSQNTLFHSSAFFTLFLPVSVAFRVTDIWRSYFSQKLLHLIGERIAFYPANAIQNRNAHDYLSDFEQEKQLYESSGKLIEYLDSWRCFSSDIAECAIKLAQSLAQVRNPFWDLQDVQMVKLWIDDLRAIGYEFPAMIRDANRDECDKATLISNRVHFEEIISSPINHGDPALVRAELKLKYIEELYDCCRASNATAEFFRSVSSQRLADLHSKSKSLSTALGKVLILLVEGKSTINFSVFQNIYQPYFATMFFCGRHDFWNIGREDDLAVPFNYVSITAEQAADGYLVTQCLFSVSRMRLQNVEGYYVVSTAIVLKFWKSDEDTAFGFIEDRESSNSKWSERDGQHAAEMAYKLITRNVNSMEYRLWLQYQKRLKKNKILEDASLHLRSYTGHAERRLLYIPAASLEYFSALMRIFRRSGLGEGFAIAKFLQTTRTGSLSSTVMSTEIYSKVDDPFNRKRFCDSIVMPFKKELIDMVKTAE</sequence>
<name>A0A7I4YGZ3_HAECO</name>
<dbReference type="OrthoDB" id="6045904at2759"/>
<dbReference type="InterPro" id="IPR005049">
    <property type="entry name" value="STL-like"/>
</dbReference>
<keyword evidence="1" id="KW-1185">Reference proteome</keyword>
<dbReference type="AlphaFoldDB" id="A0A7I4YGZ3"/>